<keyword evidence="1" id="KW-1133">Transmembrane helix</keyword>
<dbReference type="Proteomes" id="UP000092460">
    <property type="component" value="Unassembled WGS sequence"/>
</dbReference>
<keyword evidence="1" id="KW-0472">Membrane</keyword>
<dbReference type="EMBL" id="JXJN01020056">
    <property type="status" value="NOT_ANNOTATED_CDS"/>
    <property type="molecule type" value="Genomic_DNA"/>
</dbReference>
<protein>
    <submittedName>
        <fullName evidence="2">Uncharacterized protein</fullName>
    </submittedName>
</protein>
<dbReference type="EnsemblMetazoa" id="GPPI039820-RA">
    <property type="protein sequence ID" value="GPPI039820-PA"/>
    <property type="gene ID" value="GPPI039820"/>
</dbReference>
<name>A0A1B0BT92_9MUSC</name>
<evidence type="ECO:0000313" key="2">
    <source>
        <dbReference type="EnsemblMetazoa" id="GPPI039820-PA"/>
    </source>
</evidence>
<keyword evidence="1" id="KW-0812">Transmembrane</keyword>
<organism evidence="2 3">
    <name type="scientific">Glossina palpalis gambiensis</name>
    <dbReference type="NCBI Taxonomy" id="67801"/>
    <lineage>
        <taxon>Eukaryota</taxon>
        <taxon>Metazoa</taxon>
        <taxon>Ecdysozoa</taxon>
        <taxon>Arthropoda</taxon>
        <taxon>Hexapoda</taxon>
        <taxon>Insecta</taxon>
        <taxon>Pterygota</taxon>
        <taxon>Neoptera</taxon>
        <taxon>Endopterygota</taxon>
        <taxon>Diptera</taxon>
        <taxon>Brachycera</taxon>
        <taxon>Muscomorpha</taxon>
        <taxon>Hippoboscoidea</taxon>
        <taxon>Glossinidae</taxon>
        <taxon>Glossina</taxon>
    </lineage>
</organism>
<feature type="transmembrane region" description="Helical" evidence="1">
    <location>
        <begin position="40"/>
        <end position="60"/>
    </location>
</feature>
<accession>A0A1B0BT92</accession>
<dbReference type="VEuPathDB" id="VectorBase:GPPI039820"/>
<reference evidence="2" key="2">
    <citation type="submission" date="2020-05" db="UniProtKB">
        <authorList>
            <consortium name="EnsemblMetazoa"/>
        </authorList>
    </citation>
    <scope>IDENTIFICATION</scope>
    <source>
        <strain evidence="2">IAEA</strain>
    </source>
</reference>
<sequence length="113" mass="12369">MQLHMHMKNADRTAKKVEYNELSCESCCPGNVVNNGSTTVMTMMIFVMVMAMVSFHPQFIQASSMLSLASIQLTSANRQHGLLLTQCISHGIVCLGAVDTMKLCLVFKPGNNS</sequence>
<keyword evidence="3" id="KW-1185">Reference proteome</keyword>
<proteinExistence type="predicted"/>
<reference evidence="3" key="1">
    <citation type="submission" date="2015-01" db="EMBL/GenBank/DDBJ databases">
        <authorList>
            <person name="Aksoy S."/>
            <person name="Warren W."/>
            <person name="Wilson R.K."/>
        </authorList>
    </citation>
    <scope>NUCLEOTIDE SEQUENCE [LARGE SCALE GENOMIC DNA]</scope>
    <source>
        <strain evidence="3">IAEA</strain>
    </source>
</reference>
<evidence type="ECO:0000313" key="3">
    <source>
        <dbReference type="Proteomes" id="UP000092460"/>
    </source>
</evidence>
<evidence type="ECO:0000256" key="1">
    <source>
        <dbReference type="SAM" id="Phobius"/>
    </source>
</evidence>
<dbReference type="AlphaFoldDB" id="A0A1B0BT92"/>